<protein>
    <recommendedName>
        <fullName evidence="4 14">Undecaprenyl-diphosphatase</fullName>
        <ecNumber evidence="3 14">3.6.1.27</ecNumber>
    </recommendedName>
    <alternativeName>
        <fullName evidence="12 14">Bacitracin resistance protein</fullName>
    </alternativeName>
    <alternativeName>
        <fullName evidence="11 14">Undecaprenyl pyrophosphate phosphatase</fullName>
    </alternativeName>
</protein>
<evidence type="ECO:0000313" key="15">
    <source>
        <dbReference type="EMBL" id="SUE32863.1"/>
    </source>
</evidence>
<evidence type="ECO:0000256" key="10">
    <source>
        <dbReference type="ARBA" id="ARBA00023251"/>
    </source>
</evidence>
<comment type="subcellular location">
    <subcellularLocation>
        <location evidence="1 14">Cell membrane</location>
        <topology evidence="1 14">Multi-pass membrane protein</topology>
    </subcellularLocation>
</comment>
<evidence type="ECO:0000256" key="11">
    <source>
        <dbReference type="ARBA" id="ARBA00032707"/>
    </source>
</evidence>
<sequence length="261" mass="27665">MGTIDAILLGLLQGLTEFLPVSSSGHLVILGNILGTDVDNTTFAILVHAATVLATITVFWGEILQLLRGGLRFRANPESKYLVRIIVSMIPVAVVGLFFKEQVEALFGNGVRFVGCMLFVTAALLLLTHFVKPKKTRNITVKDAFVIGLAQAVAVIPGISRSGSTIATGMLLGDDKTQLAKFSFLMVLVPILGEAFLELVKGEFSPAASGISGYALAAGFLAAYLSGLFACKVMIRIVSRGKLWWFALYCAVAGAVAVTLG</sequence>
<dbReference type="Proteomes" id="UP000255233">
    <property type="component" value="Unassembled WGS sequence"/>
</dbReference>
<evidence type="ECO:0000256" key="9">
    <source>
        <dbReference type="ARBA" id="ARBA00023136"/>
    </source>
</evidence>
<keyword evidence="14" id="KW-0573">Peptidoglycan synthesis</keyword>
<keyword evidence="8 14" id="KW-1133">Transmembrane helix</keyword>
<evidence type="ECO:0000256" key="3">
    <source>
        <dbReference type="ARBA" id="ARBA00012374"/>
    </source>
</evidence>
<dbReference type="GO" id="GO:0009252">
    <property type="term" value="P:peptidoglycan biosynthetic process"/>
    <property type="evidence" value="ECO:0007669"/>
    <property type="project" value="UniProtKB-KW"/>
</dbReference>
<dbReference type="EMBL" id="UGVL01000001">
    <property type="protein sequence ID" value="SUE32863.1"/>
    <property type="molecule type" value="Genomic_DNA"/>
</dbReference>
<keyword evidence="14" id="KW-0961">Cell wall biogenesis/degradation</keyword>
<dbReference type="InterPro" id="IPR003824">
    <property type="entry name" value="UppP"/>
</dbReference>
<evidence type="ECO:0000256" key="12">
    <source>
        <dbReference type="ARBA" id="ARBA00032932"/>
    </source>
</evidence>
<evidence type="ECO:0000256" key="13">
    <source>
        <dbReference type="ARBA" id="ARBA00047594"/>
    </source>
</evidence>
<accession>A0A379MMV4</accession>
<dbReference type="STRING" id="880526.GCA_000427365_01394"/>
<keyword evidence="10 14" id="KW-0046">Antibiotic resistance</keyword>
<dbReference type="AlphaFoldDB" id="A0A379MMV4"/>
<dbReference type="GO" id="GO:0071555">
    <property type="term" value="P:cell wall organization"/>
    <property type="evidence" value="ECO:0007669"/>
    <property type="project" value="UniProtKB-KW"/>
</dbReference>
<keyword evidence="5 14" id="KW-1003">Cell membrane</keyword>
<keyword evidence="6 14" id="KW-0812">Transmembrane</keyword>
<evidence type="ECO:0000256" key="6">
    <source>
        <dbReference type="ARBA" id="ARBA00022692"/>
    </source>
</evidence>
<dbReference type="EC" id="3.6.1.27" evidence="3 14"/>
<evidence type="ECO:0000313" key="16">
    <source>
        <dbReference type="Proteomes" id="UP000255233"/>
    </source>
</evidence>
<dbReference type="GO" id="GO:0050380">
    <property type="term" value="F:undecaprenyl-diphosphatase activity"/>
    <property type="evidence" value="ECO:0007669"/>
    <property type="project" value="UniProtKB-UniRule"/>
</dbReference>
<reference evidence="15 16" key="1">
    <citation type="submission" date="2018-06" db="EMBL/GenBank/DDBJ databases">
        <authorList>
            <consortium name="Pathogen Informatics"/>
            <person name="Doyle S."/>
        </authorList>
    </citation>
    <scope>NUCLEOTIDE SEQUENCE [LARGE SCALE GENOMIC DNA]</scope>
    <source>
        <strain evidence="15 16">NCTC11190</strain>
    </source>
</reference>
<dbReference type="OrthoDB" id="9808289at2"/>
<dbReference type="GO" id="GO:0005886">
    <property type="term" value="C:plasma membrane"/>
    <property type="evidence" value="ECO:0007669"/>
    <property type="project" value="UniProtKB-SubCell"/>
</dbReference>
<organism evidence="15 16">
    <name type="scientific">Rikenella microfusus</name>
    <dbReference type="NCBI Taxonomy" id="28139"/>
    <lineage>
        <taxon>Bacteria</taxon>
        <taxon>Pseudomonadati</taxon>
        <taxon>Bacteroidota</taxon>
        <taxon>Bacteroidia</taxon>
        <taxon>Bacteroidales</taxon>
        <taxon>Rikenellaceae</taxon>
        <taxon>Rikenella</taxon>
    </lineage>
</organism>
<dbReference type="PANTHER" id="PTHR30622">
    <property type="entry name" value="UNDECAPRENYL-DIPHOSPHATASE"/>
    <property type="match status" value="1"/>
</dbReference>
<evidence type="ECO:0000256" key="4">
    <source>
        <dbReference type="ARBA" id="ARBA00021581"/>
    </source>
</evidence>
<gene>
    <name evidence="14 15" type="primary">uppP</name>
    <name evidence="15" type="ORF">NCTC11190_00044</name>
</gene>
<dbReference type="HAMAP" id="MF_01006">
    <property type="entry name" value="Undec_diphosphatase"/>
    <property type="match status" value="1"/>
</dbReference>
<evidence type="ECO:0000256" key="1">
    <source>
        <dbReference type="ARBA" id="ARBA00004651"/>
    </source>
</evidence>
<keyword evidence="14" id="KW-0133">Cell shape</keyword>
<comment type="miscellaneous">
    <text evidence="14">Bacitracin is thought to be involved in the inhibition of peptidoglycan synthesis by sequestering undecaprenyl diphosphate, thereby reducing the pool of lipid carrier available.</text>
</comment>
<feature type="transmembrane region" description="Helical" evidence="14">
    <location>
        <begin position="81"/>
        <end position="99"/>
    </location>
</feature>
<evidence type="ECO:0000256" key="2">
    <source>
        <dbReference type="ARBA" id="ARBA00010621"/>
    </source>
</evidence>
<comment type="function">
    <text evidence="14">Catalyzes the dephosphorylation of undecaprenyl diphosphate (UPP). Confers resistance to bacitracin.</text>
</comment>
<feature type="transmembrane region" description="Helical" evidence="14">
    <location>
        <begin position="211"/>
        <end position="231"/>
    </location>
</feature>
<dbReference type="Pfam" id="PF02673">
    <property type="entry name" value="BacA"/>
    <property type="match status" value="1"/>
</dbReference>
<keyword evidence="7 14" id="KW-0378">Hydrolase</keyword>
<feature type="transmembrane region" description="Helical" evidence="14">
    <location>
        <begin position="243"/>
        <end position="260"/>
    </location>
</feature>
<name>A0A379MMV4_9BACT</name>
<dbReference type="RefSeq" id="WP_027291079.1">
    <property type="nucleotide sequence ID" value="NZ_UGVL01000001.1"/>
</dbReference>
<comment type="similarity">
    <text evidence="2 14">Belongs to the UppP family.</text>
</comment>
<dbReference type="PANTHER" id="PTHR30622:SF2">
    <property type="entry name" value="UNDECAPRENYL-DIPHOSPHATASE"/>
    <property type="match status" value="1"/>
</dbReference>
<evidence type="ECO:0000256" key="7">
    <source>
        <dbReference type="ARBA" id="ARBA00022801"/>
    </source>
</evidence>
<proteinExistence type="inferred from homology"/>
<evidence type="ECO:0000256" key="14">
    <source>
        <dbReference type="HAMAP-Rule" id="MF_01006"/>
    </source>
</evidence>
<feature type="transmembrane region" description="Helical" evidence="14">
    <location>
        <begin position="111"/>
        <end position="131"/>
    </location>
</feature>
<comment type="catalytic activity">
    <reaction evidence="13 14">
        <text>di-trans,octa-cis-undecaprenyl diphosphate + H2O = di-trans,octa-cis-undecaprenyl phosphate + phosphate + H(+)</text>
        <dbReference type="Rhea" id="RHEA:28094"/>
        <dbReference type="ChEBI" id="CHEBI:15377"/>
        <dbReference type="ChEBI" id="CHEBI:15378"/>
        <dbReference type="ChEBI" id="CHEBI:43474"/>
        <dbReference type="ChEBI" id="CHEBI:58405"/>
        <dbReference type="ChEBI" id="CHEBI:60392"/>
        <dbReference type="EC" id="3.6.1.27"/>
    </reaction>
</comment>
<dbReference type="GO" id="GO:0008360">
    <property type="term" value="P:regulation of cell shape"/>
    <property type="evidence" value="ECO:0007669"/>
    <property type="project" value="UniProtKB-KW"/>
</dbReference>
<keyword evidence="9 14" id="KW-0472">Membrane</keyword>
<keyword evidence="16" id="KW-1185">Reference proteome</keyword>
<dbReference type="GO" id="GO:0046677">
    <property type="term" value="P:response to antibiotic"/>
    <property type="evidence" value="ECO:0007669"/>
    <property type="project" value="UniProtKB-UniRule"/>
</dbReference>
<evidence type="ECO:0000256" key="8">
    <source>
        <dbReference type="ARBA" id="ARBA00022989"/>
    </source>
</evidence>
<feature type="transmembrane region" description="Helical" evidence="14">
    <location>
        <begin position="41"/>
        <end position="60"/>
    </location>
</feature>
<evidence type="ECO:0000256" key="5">
    <source>
        <dbReference type="ARBA" id="ARBA00022475"/>
    </source>
</evidence>